<reference evidence="2 3" key="1">
    <citation type="journal article" date="2024" name="Ann. Entomol. Soc. Am.">
        <title>Genomic analyses of the southern and eastern yellowjacket wasps (Hymenoptera: Vespidae) reveal evolutionary signatures of social life.</title>
        <authorList>
            <person name="Catto M.A."/>
            <person name="Caine P.B."/>
            <person name="Orr S.E."/>
            <person name="Hunt B.G."/>
            <person name="Goodisman M.A.D."/>
        </authorList>
    </citation>
    <scope>NUCLEOTIDE SEQUENCE [LARGE SCALE GENOMIC DNA]</scope>
    <source>
        <strain evidence="2">233</strain>
        <tissue evidence="2">Head and thorax</tissue>
    </source>
</reference>
<evidence type="ECO:0000313" key="2">
    <source>
        <dbReference type="EMBL" id="KAL2740871.1"/>
    </source>
</evidence>
<feature type="region of interest" description="Disordered" evidence="1">
    <location>
        <begin position="128"/>
        <end position="157"/>
    </location>
</feature>
<accession>A0ABD2C739</accession>
<gene>
    <name evidence="2" type="ORF">V1478_001012</name>
</gene>
<dbReference type="Proteomes" id="UP001607302">
    <property type="component" value="Unassembled WGS sequence"/>
</dbReference>
<organism evidence="2 3">
    <name type="scientific">Vespula squamosa</name>
    <name type="common">Southern yellow jacket</name>
    <name type="synonym">Wasp</name>
    <dbReference type="NCBI Taxonomy" id="30214"/>
    <lineage>
        <taxon>Eukaryota</taxon>
        <taxon>Metazoa</taxon>
        <taxon>Ecdysozoa</taxon>
        <taxon>Arthropoda</taxon>
        <taxon>Hexapoda</taxon>
        <taxon>Insecta</taxon>
        <taxon>Pterygota</taxon>
        <taxon>Neoptera</taxon>
        <taxon>Endopterygota</taxon>
        <taxon>Hymenoptera</taxon>
        <taxon>Apocrita</taxon>
        <taxon>Aculeata</taxon>
        <taxon>Vespoidea</taxon>
        <taxon>Vespidae</taxon>
        <taxon>Vespinae</taxon>
        <taxon>Vespula</taxon>
    </lineage>
</organism>
<feature type="compositionally biased region" description="Basic residues" evidence="1">
    <location>
        <begin position="128"/>
        <end position="154"/>
    </location>
</feature>
<dbReference type="EMBL" id="JAUDFV010000020">
    <property type="protein sequence ID" value="KAL2740871.1"/>
    <property type="molecule type" value="Genomic_DNA"/>
</dbReference>
<feature type="region of interest" description="Disordered" evidence="1">
    <location>
        <begin position="183"/>
        <end position="205"/>
    </location>
</feature>
<name>A0ABD2C739_VESSQ</name>
<comment type="caution">
    <text evidence="2">The sequence shown here is derived from an EMBL/GenBank/DDBJ whole genome shotgun (WGS) entry which is preliminary data.</text>
</comment>
<evidence type="ECO:0000313" key="3">
    <source>
        <dbReference type="Proteomes" id="UP001607302"/>
    </source>
</evidence>
<evidence type="ECO:0000256" key="1">
    <source>
        <dbReference type="SAM" id="MobiDB-lite"/>
    </source>
</evidence>
<proteinExistence type="predicted"/>
<feature type="compositionally biased region" description="Pro residues" evidence="1">
    <location>
        <begin position="193"/>
        <end position="205"/>
    </location>
</feature>
<protein>
    <submittedName>
        <fullName evidence="2">Uncharacterized protein</fullName>
    </submittedName>
</protein>
<keyword evidence="3" id="KW-1185">Reference proteome</keyword>
<dbReference type="AlphaFoldDB" id="A0ABD2C739"/>
<sequence length="205" mass="24187">MEELEEFGAIVKVILRMNKRRVRGRRLQKYFEKRCLRKEKYSNENSFDKIKDRLQQSWSAGRRLCDWLGERLRGTESENIPIIPASNMIKTFDFLSNILTQASLSWRGVFEKIVLEEEGVSPKVRGKIRRRRGTRRRIRTKRITRRRRRRRSSSKVRTLEGLETLRTTVLRSATELKVGARGLRNFRKYTVKTPPPPSPPPPPPS</sequence>